<organism evidence="2 3">
    <name type="scientific">Stephania yunnanensis</name>
    <dbReference type="NCBI Taxonomy" id="152371"/>
    <lineage>
        <taxon>Eukaryota</taxon>
        <taxon>Viridiplantae</taxon>
        <taxon>Streptophyta</taxon>
        <taxon>Embryophyta</taxon>
        <taxon>Tracheophyta</taxon>
        <taxon>Spermatophyta</taxon>
        <taxon>Magnoliopsida</taxon>
        <taxon>Ranunculales</taxon>
        <taxon>Menispermaceae</taxon>
        <taxon>Menispermoideae</taxon>
        <taxon>Cissampelideae</taxon>
        <taxon>Stephania</taxon>
    </lineage>
</organism>
<feature type="region of interest" description="Disordered" evidence="1">
    <location>
        <begin position="175"/>
        <end position="195"/>
    </location>
</feature>
<dbReference type="EMBL" id="JBBNAF010000002">
    <property type="protein sequence ID" value="KAK9163757.1"/>
    <property type="molecule type" value="Genomic_DNA"/>
</dbReference>
<comment type="caution">
    <text evidence="2">The sequence shown here is derived from an EMBL/GenBank/DDBJ whole genome shotgun (WGS) entry which is preliminary data.</text>
</comment>
<keyword evidence="3" id="KW-1185">Reference proteome</keyword>
<name>A0AAP0L4Y3_9MAGN</name>
<dbReference type="AlphaFoldDB" id="A0AAP0L4Y3"/>
<gene>
    <name evidence="2" type="ORF">Syun_004659</name>
</gene>
<proteinExistence type="predicted"/>
<reference evidence="2 3" key="1">
    <citation type="submission" date="2024-01" db="EMBL/GenBank/DDBJ databases">
        <title>Genome assemblies of Stephania.</title>
        <authorList>
            <person name="Yang L."/>
        </authorList>
    </citation>
    <scope>NUCLEOTIDE SEQUENCE [LARGE SCALE GENOMIC DNA]</scope>
    <source>
        <strain evidence="2">YNDBR</strain>
        <tissue evidence="2">Leaf</tissue>
    </source>
</reference>
<evidence type="ECO:0000313" key="3">
    <source>
        <dbReference type="Proteomes" id="UP001420932"/>
    </source>
</evidence>
<protein>
    <submittedName>
        <fullName evidence="2">Uncharacterized protein</fullName>
    </submittedName>
</protein>
<feature type="compositionally biased region" description="Polar residues" evidence="1">
    <location>
        <begin position="13"/>
        <end position="26"/>
    </location>
</feature>
<feature type="region of interest" description="Disordered" evidence="1">
    <location>
        <begin position="1"/>
        <end position="58"/>
    </location>
</feature>
<accession>A0AAP0L4Y3</accession>
<evidence type="ECO:0000256" key="1">
    <source>
        <dbReference type="SAM" id="MobiDB-lite"/>
    </source>
</evidence>
<dbReference type="Proteomes" id="UP001420932">
    <property type="component" value="Unassembled WGS sequence"/>
</dbReference>
<sequence>MSESRGRRGAAVGTTTRNRGSVSDDNSGGDCGPVHQDANEERRIVSGSDSRGGAGKGVEQCELGSNLLGMATDSQQKPYLGLLDLGLGREVSLTGYIAITNQYEISDTGPGDVQEKLDAMSQLVTLHDHQLQGILLLLRAHATTSPSTSNNSTMYSGRECADSTGRCYDSYNADQTGGSTGSGLQSTTYTRYTGG</sequence>
<evidence type="ECO:0000313" key="2">
    <source>
        <dbReference type="EMBL" id="KAK9163757.1"/>
    </source>
</evidence>